<dbReference type="SMART" id="SM00248">
    <property type="entry name" value="ANK"/>
    <property type="match status" value="2"/>
</dbReference>
<keyword evidence="2" id="KW-0040">ANK repeat</keyword>
<dbReference type="EMBL" id="ADZX01000437">
    <property type="protein sequence ID" value="EFK96609.1"/>
    <property type="molecule type" value="Genomic_DNA"/>
</dbReference>
<protein>
    <submittedName>
        <fullName evidence="3">Peptidase M56 BlaR1</fullName>
    </submittedName>
</protein>
<keyword evidence="1" id="KW-0677">Repeat</keyword>
<dbReference type="PROSITE" id="PS50088">
    <property type="entry name" value="ANK_REPEAT"/>
    <property type="match status" value="1"/>
</dbReference>
<proteinExistence type="predicted"/>
<dbReference type="Pfam" id="PF12796">
    <property type="entry name" value="Ank_2"/>
    <property type="match status" value="1"/>
</dbReference>
<dbReference type="GO" id="GO:0031436">
    <property type="term" value="C:BRCA1-BARD1 complex"/>
    <property type="evidence" value="ECO:0007669"/>
    <property type="project" value="TreeGrafter"/>
</dbReference>
<gene>
    <name evidence="3" type="ORF">LDC_1365</name>
</gene>
<dbReference type="PROSITE" id="PS50297">
    <property type="entry name" value="ANK_REP_REGION"/>
    <property type="match status" value="1"/>
</dbReference>
<evidence type="ECO:0000313" key="3">
    <source>
        <dbReference type="EMBL" id="EFK96609.1"/>
    </source>
</evidence>
<dbReference type="AlphaFoldDB" id="D9PIK7"/>
<dbReference type="PANTHER" id="PTHR24171:SF8">
    <property type="entry name" value="BRCA1-ASSOCIATED RING DOMAIN PROTEIN 1"/>
    <property type="match status" value="1"/>
</dbReference>
<dbReference type="GO" id="GO:0070531">
    <property type="term" value="C:BRCA1-A complex"/>
    <property type="evidence" value="ECO:0007669"/>
    <property type="project" value="TreeGrafter"/>
</dbReference>
<accession>D9PIK7</accession>
<evidence type="ECO:0000256" key="1">
    <source>
        <dbReference type="ARBA" id="ARBA00022737"/>
    </source>
</evidence>
<dbReference type="InterPro" id="IPR036770">
    <property type="entry name" value="Ankyrin_rpt-contain_sf"/>
</dbReference>
<evidence type="ECO:0000256" key="2">
    <source>
        <dbReference type="ARBA" id="ARBA00023043"/>
    </source>
</evidence>
<dbReference type="GO" id="GO:0004842">
    <property type="term" value="F:ubiquitin-protein transferase activity"/>
    <property type="evidence" value="ECO:0007669"/>
    <property type="project" value="TreeGrafter"/>
</dbReference>
<dbReference type="InterPro" id="IPR002110">
    <property type="entry name" value="Ankyrin_rpt"/>
</dbReference>
<sequence length="250" mass="28311">MEKYKKQMPIALFFTLSLFTASLSHNATVFAETEQEATNTAMTMILFLNCNQLPPGMASYKSDFEKKLVQYFDDKGTLREERSLDDNNALVFKVYDENGNITQEKKITQNEMMDSFGPGSPYDQKRKTDFQKDIDSLMSEIKNRIQNGENLNERDSHDEALLDSAIRLGNAEAVRLLIEAGADVNIQNQHGRTPLIEAIGHDDIVQLLIDAKADLNHIYPVSDTTALMEANRFGTNEVKNAYRSRGGRQY</sequence>
<dbReference type="Gene3D" id="1.25.40.20">
    <property type="entry name" value="Ankyrin repeat-containing domain"/>
    <property type="match status" value="1"/>
</dbReference>
<name>D9PIK7_9ZZZZ</name>
<dbReference type="SUPFAM" id="SSF48403">
    <property type="entry name" value="Ankyrin repeat"/>
    <property type="match status" value="1"/>
</dbReference>
<dbReference type="GO" id="GO:0085020">
    <property type="term" value="P:protein K6-linked ubiquitination"/>
    <property type="evidence" value="ECO:0007669"/>
    <property type="project" value="TreeGrafter"/>
</dbReference>
<comment type="caution">
    <text evidence="3">The sequence shown here is derived from an EMBL/GenBank/DDBJ whole genome shotgun (WGS) entry which is preliminary data.</text>
</comment>
<reference evidence="3" key="1">
    <citation type="submission" date="2010-07" db="EMBL/GenBank/DDBJ databases">
        <authorList>
            <consortium name="CONSOLIDER consortium CSD2007-00005"/>
            <person name="Guazzaroni M.-E."/>
            <person name="Richter M."/>
            <person name="Garcia-Salamanca A."/>
            <person name="Yarza P."/>
            <person name="Ferrer M."/>
        </authorList>
    </citation>
    <scope>NUCLEOTIDE SEQUENCE</scope>
</reference>
<organism evidence="3">
    <name type="scientific">sediment metagenome</name>
    <dbReference type="NCBI Taxonomy" id="749907"/>
    <lineage>
        <taxon>unclassified sequences</taxon>
        <taxon>metagenomes</taxon>
        <taxon>ecological metagenomes</taxon>
    </lineage>
</organism>
<dbReference type="PANTHER" id="PTHR24171">
    <property type="entry name" value="ANKYRIN REPEAT DOMAIN-CONTAINING PROTEIN 39-RELATED"/>
    <property type="match status" value="1"/>
</dbReference>
<reference evidence="3" key="2">
    <citation type="journal article" date="2011" name="Microb. Ecol.">
        <title>Taxonomic and Functional Metagenomic Profiling of the Microbial Community in the Anoxic Sediment of a Sub-saline Shallow Lake (Laguna de Carrizo, Central Spain).</title>
        <authorList>
            <person name="Ferrer M."/>
            <person name="Guazzaroni M.E."/>
            <person name="Richter M."/>
            <person name="Garcia-Salamanca A."/>
            <person name="Yarza P."/>
            <person name="Suarez-Suarez A."/>
            <person name="Solano J."/>
            <person name="Alcaide M."/>
            <person name="van Dillewijn P."/>
            <person name="Molina-Henares M.A."/>
            <person name="Lopez-Cortes N."/>
            <person name="Al-Ramahi Y."/>
            <person name="Guerrero C."/>
            <person name="Acosta A."/>
            <person name="de Eugenio L.I."/>
            <person name="Martinez V."/>
            <person name="Marques S."/>
            <person name="Rojo F."/>
            <person name="Santero E."/>
            <person name="Genilloud O."/>
            <person name="Perez-Perez J."/>
            <person name="Rossello-Mora R."/>
            <person name="Ramos J.L."/>
        </authorList>
    </citation>
    <scope>NUCLEOTIDE SEQUENCE</scope>
</reference>